<evidence type="ECO:0000256" key="1">
    <source>
        <dbReference type="ARBA" id="ARBA00004474"/>
    </source>
</evidence>
<evidence type="ECO:0000313" key="5">
    <source>
        <dbReference type="Proteomes" id="UP000266841"/>
    </source>
</evidence>
<accession>K0RCH3</accession>
<dbReference type="PANTHER" id="PTHR31906">
    <property type="entry name" value="PLASTID-LIPID-ASSOCIATED PROTEIN 4, CHLOROPLASTIC-RELATED"/>
    <property type="match status" value="1"/>
</dbReference>
<dbReference type="Proteomes" id="UP000266841">
    <property type="component" value="Unassembled WGS sequence"/>
</dbReference>
<dbReference type="InterPro" id="IPR006843">
    <property type="entry name" value="PAP/fibrillin_dom"/>
</dbReference>
<dbReference type="OMA" id="MRITRTH"/>
<keyword evidence="2" id="KW-0934">Plastid</keyword>
<dbReference type="Pfam" id="PF04755">
    <property type="entry name" value="PAP_fibrillin"/>
    <property type="match status" value="1"/>
</dbReference>
<comment type="subcellular location">
    <subcellularLocation>
        <location evidence="1">Plastid</location>
    </subcellularLocation>
</comment>
<keyword evidence="5" id="KW-1185">Reference proteome</keyword>
<proteinExistence type="predicted"/>
<organism evidence="4 5">
    <name type="scientific">Thalassiosira oceanica</name>
    <name type="common">Marine diatom</name>
    <dbReference type="NCBI Taxonomy" id="159749"/>
    <lineage>
        <taxon>Eukaryota</taxon>
        <taxon>Sar</taxon>
        <taxon>Stramenopiles</taxon>
        <taxon>Ochrophyta</taxon>
        <taxon>Bacillariophyta</taxon>
        <taxon>Coscinodiscophyceae</taxon>
        <taxon>Thalassiosirophycidae</taxon>
        <taxon>Thalassiosirales</taxon>
        <taxon>Thalassiosiraceae</taxon>
        <taxon>Thalassiosira</taxon>
    </lineage>
</organism>
<name>K0RCH3_THAOC</name>
<reference evidence="4 5" key="1">
    <citation type="journal article" date="2012" name="Genome Biol.">
        <title>Genome and low-iron response of an oceanic diatom adapted to chronic iron limitation.</title>
        <authorList>
            <person name="Lommer M."/>
            <person name="Specht M."/>
            <person name="Roy A.S."/>
            <person name="Kraemer L."/>
            <person name="Andreson R."/>
            <person name="Gutowska M.A."/>
            <person name="Wolf J."/>
            <person name="Bergner S.V."/>
            <person name="Schilhabel M.B."/>
            <person name="Klostermeier U.C."/>
            <person name="Beiko R.G."/>
            <person name="Rosenstiel P."/>
            <person name="Hippler M."/>
            <person name="Laroche J."/>
        </authorList>
    </citation>
    <scope>NUCLEOTIDE SEQUENCE [LARGE SCALE GENOMIC DNA]</scope>
    <source>
        <strain evidence="4 5">CCMP1005</strain>
    </source>
</reference>
<feature type="domain" description="Plastid lipid-associated protein/fibrillin conserved" evidence="3">
    <location>
        <begin position="57"/>
        <end position="260"/>
    </location>
</feature>
<gene>
    <name evidence="4" type="ORF">THAOC_29974</name>
</gene>
<evidence type="ECO:0000259" key="3">
    <source>
        <dbReference type="Pfam" id="PF04755"/>
    </source>
</evidence>
<dbReference type="OrthoDB" id="199943at2759"/>
<dbReference type="GO" id="GO:0009536">
    <property type="term" value="C:plastid"/>
    <property type="evidence" value="ECO:0007669"/>
    <property type="project" value="UniProtKB-SubCell"/>
</dbReference>
<sequence>MHTYLLASVASLLIGEGVSFQHKQRIAQQRRPSDSSRLFETSTAVENNDTSVSTRAMELKRELIALSESTNRGFRASRVDRNQAKKTISELAKFNPSPEPAAAYYLPTSKSSGSSAKGLAGKWTLVYTDAPDITSLDATGPLSTAKLGRVGQQCDPPRIANVIEWTKPDWASDLPFSGSENSRVLQKVVCEGSASPSNPSTVDLKILGLELEGEGDSGPASILGNNPVKLQGPLSAPFGKFDILYLDETMRITKTYQGFYAVNLRDDEWF</sequence>
<evidence type="ECO:0000256" key="2">
    <source>
        <dbReference type="ARBA" id="ARBA00022640"/>
    </source>
</evidence>
<dbReference type="EMBL" id="AGNL01042628">
    <property type="protein sequence ID" value="EJK50915.1"/>
    <property type="molecule type" value="Genomic_DNA"/>
</dbReference>
<dbReference type="AlphaFoldDB" id="K0RCH3"/>
<protein>
    <recommendedName>
        <fullName evidence="3">Plastid lipid-associated protein/fibrillin conserved domain-containing protein</fullName>
    </recommendedName>
</protein>
<evidence type="ECO:0000313" key="4">
    <source>
        <dbReference type="EMBL" id="EJK50915.1"/>
    </source>
</evidence>
<dbReference type="InterPro" id="IPR039633">
    <property type="entry name" value="PAP"/>
</dbReference>
<dbReference type="eggNOG" id="ENOG502S8SN">
    <property type="taxonomic scope" value="Eukaryota"/>
</dbReference>
<comment type="caution">
    <text evidence="4">The sequence shown here is derived from an EMBL/GenBank/DDBJ whole genome shotgun (WGS) entry which is preliminary data.</text>
</comment>